<dbReference type="STRING" id="10181.G5B207"/>
<reference evidence="6" key="2">
    <citation type="submission" date="2025-04" db="UniProtKB">
        <authorList>
            <consortium name="RefSeq"/>
        </authorList>
    </citation>
    <scope>IDENTIFICATION</scope>
</reference>
<keyword evidence="5" id="KW-1185">Reference proteome</keyword>
<dbReference type="eggNOG" id="KOG1744">
    <property type="taxonomic scope" value="Eukaryota"/>
</dbReference>
<protein>
    <submittedName>
        <fullName evidence="3 6">Histone H2B subacrosomal variant</fullName>
    </submittedName>
</protein>
<dbReference type="GO" id="GO:0030527">
    <property type="term" value="F:structural constituent of chromatin"/>
    <property type="evidence" value="ECO:0007669"/>
    <property type="project" value="InterPro"/>
</dbReference>
<dbReference type="OrthoDB" id="9448092at2759"/>
<evidence type="ECO:0000256" key="1">
    <source>
        <dbReference type="ARBA" id="ARBA00006846"/>
    </source>
</evidence>
<organism evidence="3 4">
    <name type="scientific">Heterocephalus glaber</name>
    <name type="common">Naked mole rat</name>
    <dbReference type="NCBI Taxonomy" id="10181"/>
    <lineage>
        <taxon>Eukaryota</taxon>
        <taxon>Metazoa</taxon>
        <taxon>Chordata</taxon>
        <taxon>Craniata</taxon>
        <taxon>Vertebrata</taxon>
        <taxon>Euteleostomi</taxon>
        <taxon>Mammalia</taxon>
        <taxon>Eutheria</taxon>
        <taxon>Euarchontoglires</taxon>
        <taxon>Glires</taxon>
        <taxon>Rodentia</taxon>
        <taxon>Hystricomorpha</taxon>
        <taxon>Bathyergidae</taxon>
        <taxon>Heterocephalus</taxon>
    </lineage>
</organism>
<dbReference type="KEGG" id="hgl:101713134"/>
<dbReference type="GO" id="GO:0046982">
    <property type="term" value="F:protein heterodimerization activity"/>
    <property type="evidence" value="ECO:0007669"/>
    <property type="project" value="InterPro"/>
</dbReference>
<dbReference type="SUPFAM" id="SSF47113">
    <property type="entry name" value="Histone-fold"/>
    <property type="match status" value="1"/>
</dbReference>
<dbReference type="InterPro" id="IPR000558">
    <property type="entry name" value="Histone_H2B"/>
</dbReference>
<name>G5B207_HETGA</name>
<dbReference type="GO" id="GO:0000786">
    <property type="term" value="C:nucleosome"/>
    <property type="evidence" value="ECO:0007669"/>
    <property type="project" value="InterPro"/>
</dbReference>
<dbReference type="CDD" id="cd22910">
    <property type="entry name" value="HFD_H2B"/>
    <property type="match status" value="1"/>
</dbReference>
<dbReference type="PRINTS" id="PR00621">
    <property type="entry name" value="HISTONEH2B"/>
</dbReference>
<dbReference type="OMA" id="MYFRNRC"/>
<dbReference type="RefSeq" id="XP_012923957.1">
    <property type="nucleotide sequence ID" value="XM_013068503.2"/>
</dbReference>
<dbReference type="Proteomes" id="UP000006813">
    <property type="component" value="Unassembled WGS sequence"/>
</dbReference>
<dbReference type="GO" id="GO:0003677">
    <property type="term" value="F:DNA binding"/>
    <property type="evidence" value="ECO:0007669"/>
    <property type="project" value="InterPro"/>
</dbReference>
<accession>G5B207</accession>
<comment type="similarity">
    <text evidence="1">Belongs to the histone H2B family.</text>
</comment>
<dbReference type="InterPro" id="IPR009072">
    <property type="entry name" value="Histone-fold"/>
</dbReference>
<evidence type="ECO:0000259" key="2">
    <source>
        <dbReference type="Pfam" id="PF00125"/>
    </source>
</evidence>
<dbReference type="SMART" id="SM00427">
    <property type="entry name" value="H2B"/>
    <property type="match status" value="1"/>
</dbReference>
<sequence>MVRSIIKQYGYSRRHLTPTYRKKSYLSTSFGHRNYSLYISRVLKEVAPQRHISSRTLDMMNALINNIFERIATEAHHLMCSRNRCTLAPEDIQRAVYLLLPGKLAKYAMAFGDEAVHRYVHS</sequence>
<dbReference type="InterPro" id="IPR007125">
    <property type="entry name" value="H2A/H2B/H3"/>
</dbReference>
<dbReference type="FunFam" id="1.10.20.10:FF:000043">
    <property type="entry name" value="Histone H2B"/>
    <property type="match status" value="1"/>
</dbReference>
<dbReference type="Gene3D" id="1.10.20.10">
    <property type="entry name" value="Histone, subunit A"/>
    <property type="match status" value="1"/>
</dbReference>
<evidence type="ECO:0000313" key="6">
    <source>
        <dbReference type="RefSeq" id="XP_012923957.1"/>
    </source>
</evidence>
<dbReference type="EMBL" id="JH168054">
    <property type="protein sequence ID" value="EHB03321.1"/>
    <property type="molecule type" value="Genomic_DNA"/>
</dbReference>
<dbReference type="Proteomes" id="UP000694906">
    <property type="component" value="Unplaced"/>
</dbReference>
<dbReference type="GeneID" id="101713134"/>
<evidence type="ECO:0000313" key="5">
    <source>
        <dbReference type="Proteomes" id="UP000694906"/>
    </source>
</evidence>
<dbReference type="InParanoid" id="G5B207"/>
<dbReference type="GO" id="GO:0005634">
    <property type="term" value="C:nucleus"/>
    <property type="evidence" value="ECO:0007669"/>
    <property type="project" value="UniProtKB-ARBA"/>
</dbReference>
<dbReference type="Pfam" id="PF00125">
    <property type="entry name" value="Histone"/>
    <property type="match status" value="1"/>
</dbReference>
<reference evidence="3 4" key="1">
    <citation type="journal article" date="2011" name="Nature">
        <title>Genome sequencing reveals insights into physiology and longevity of the naked mole rat.</title>
        <authorList>
            <person name="Kim E.B."/>
            <person name="Fang X."/>
            <person name="Fushan A.A."/>
            <person name="Huang Z."/>
            <person name="Lobanov A.V."/>
            <person name="Han L."/>
            <person name="Marino S.M."/>
            <person name="Sun X."/>
            <person name="Turanov A.A."/>
            <person name="Yang P."/>
            <person name="Yim S.H."/>
            <person name="Zhao X."/>
            <person name="Kasaikina M.V."/>
            <person name="Stoletzki N."/>
            <person name="Peng C."/>
            <person name="Polak P."/>
            <person name="Xiong Z."/>
            <person name="Kiezun A."/>
            <person name="Zhu Y."/>
            <person name="Chen Y."/>
            <person name="Kryukov G.V."/>
            <person name="Zhang Q."/>
            <person name="Peshkin L."/>
            <person name="Yang L."/>
            <person name="Bronson R.T."/>
            <person name="Buffenstein R."/>
            <person name="Wang B."/>
            <person name="Han C."/>
            <person name="Li Q."/>
            <person name="Chen L."/>
            <person name="Zhao W."/>
            <person name="Sunyaev S.R."/>
            <person name="Park T.J."/>
            <person name="Zhang G."/>
            <person name="Wang J."/>
            <person name="Gladyshev V.N."/>
        </authorList>
    </citation>
    <scope>NUCLEOTIDE SEQUENCE [LARGE SCALE GENOMIC DNA]</scope>
</reference>
<proteinExistence type="inferred from homology"/>
<dbReference type="PANTHER" id="PTHR23428">
    <property type="entry name" value="HISTONE H2B"/>
    <property type="match status" value="1"/>
</dbReference>
<dbReference type="AlphaFoldDB" id="G5B207"/>
<gene>
    <name evidence="6" type="primary">LOC101713134</name>
    <name evidence="3" type="ORF">GW7_19010</name>
</gene>
<feature type="domain" description="Core Histone H2A/H2B/H3" evidence="2">
    <location>
        <begin position="21"/>
        <end position="98"/>
    </location>
</feature>
<evidence type="ECO:0000313" key="4">
    <source>
        <dbReference type="Proteomes" id="UP000006813"/>
    </source>
</evidence>
<dbReference type="Bgee" id="ENSHGLG00000020358">
    <property type="expression patterns" value="Expressed in testis and 1 other cell type or tissue"/>
</dbReference>
<evidence type="ECO:0000313" key="3">
    <source>
        <dbReference type="EMBL" id="EHB03321.1"/>
    </source>
</evidence>